<dbReference type="Proteomes" id="UP000054995">
    <property type="component" value="Unassembled WGS sequence"/>
</dbReference>
<accession>A0A0V1FPE0</accession>
<sequence length="99" mass="11132">MKKKKKQQQQQQQHQFVATEREEGICCLLKKKIFSLAMLTQAALIVPPDLPAARNGLDMPACPLHFVDTTTHVHFPLSARSRYTKVAYMLPITTPTNAA</sequence>
<gene>
    <name evidence="1" type="ORF">T4D_13501</name>
</gene>
<keyword evidence="2" id="KW-1185">Reference proteome</keyword>
<dbReference type="AlphaFoldDB" id="A0A0V1FPE0"/>
<proteinExistence type="predicted"/>
<protein>
    <submittedName>
        <fullName evidence="1">Uncharacterized protein</fullName>
    </submittedName>
</protein>
<evidence type="ECO:0000313" key="2">
    <source>
        <dbReference type="Proteomes" id="UP000054995"/>
    </source>
</evidence>
<organism evidence="1 2">
    <name type="scientific">Trichinella pseudospiralis</name>
    <name type="common">Parasitic roundworm</name>
    <dbReference type="NCBI Taxonomy" id="6337"/>
    <lineage>
        <taxon>Eukaryota</taxon>
        <taxon>Metazoa</taxon>
        <taxon>Ecdysozoa</taxon>
        <taxon>Nematoda</taxon>
        <taxon>Enoplea</taxon>
        <taxon>Dorylaimia</taxon>
        <taxon>Trichinellida</taxon>
        <taxon>Trichinellidae</taxon>
        <taxon>Trichinella</taxon>
    </lineage>
</organism>
<dbReference type="EMBL" id="JYDT01000052">
    <property type="protein sequence ID" value="KRY87631.1"/>
    <property type="molecule type" value="Genomic_DNA"/>
</dbReference>
<name>A0A0V1FPE0_TRIPS</name>
<reference evidence="1 2" key="1">
    <citation type="submission" date="2015-01" db="EMBL/GenBank/DDBJ databases">
        <title>Evolution of Trichinella species and genotypes.</title>
        <authorList>
            <person name="Korhonen P.K."/>
            <person name="Edoardo P."/>
            <person name="Giuseppe L.R."/>
            <person name="Gasser R.B."/>
        </authorList>
    </citation>
    <scope>NUCLEOTIDE SEQUENCE [LARGE SCALE GENOMIC DNA]</scope>
    <source>
        <strain evidence="1">ISS470</strain>
    </source>
</reference>
<evidence type="ECO:0000313" key="1">
    <source>
        <dbReference type="EMBL" id="KRY87631.1"/>
    </source>
</evidence>
<comment type="caution">
    <text evidence="1">The sequence shown here is derived from an EMBL/GenBank/DDBJ whole genome shotgun (WGS) entry which is preliminary data.</text>
</comment>